<dbReference type="InterPro" id="IPR041489">
    <property type="entry name" value="PDZ_6"/>
</dbReference>
<dbReference type="Pfam" id="PF03572">
    <property type="entry name" value="Peptidase_S41"/>
    <property type="match status" value="1"/>
</dbReference>
<dbReference type="GO" id="GO:0004175">
    <property type="term" value="F:endopeptidase activity"/>
    <property type="evidence" value="ECO:0007669"/>
    <property type="project" value="TreeGrafter"/>
</dbReference>
<dbReference type="Proteomes" id="UP000297258">
    <property type="component" value="Unassembled WGS sequence"/>
</dbReference>
<evidence type="ECO:0000256" key="1">
    <source>
        <dbReference type="SAM" id="MobiDB-lite"/>
    </source>
</evidence>
<keyword evidence="5" id="KW-1185">Reference proteome</keyword>
<evidence type="ECO:0000313" key="5">
    <source>
        <dbReference type="Proteomes" id="UP000297258"/>
    </source>
</evidence>
<dbReference type="GO" id="GO:0006508">
    <property type="term" value="P:proteolysis"/>
    <property type="evidence" value="ECO:0007669"/>
    <property type="project" value="InterPro"/>
</dbReference>
<dbReference type="Gene3D" id="2.30.42.10">
    <property type="match status" value="1"/>
</dbReference>
<feature type="compositionally biased region" description="Low complexity" evidence="1">
    <location>
        <begin position="494"/>
        <end position="508"/>
    </location>
</feature>
<accession>A0A4Y9SUK8</accession>
<feature type="domain" description="PDZ" evidence="3">
    <location>
        <begin position="184"/>
        <end position="209"/>
    </location>
</feature>
<dbReference type="Gene3D" id="3.30.750.170">
    <property type="match status" value="1"/>
</dbReference>
<dbReference type="Pfam" id="PF17820">
    <property type="entry name" value="PDZ_6"/>
    <property type="match status" value="1"/>
</dbReference>
<gene>
    <name evidence="4" type="ORF">E4O92_17435</name>
</gene>
<name>A0A4Y9SUK8_9BURK</name>
<feature type="region of interest" description="Disordered" evidence="1">
    <location>
        <begin position="494"/>
        <end position="524"/>
    </location>
</feature>
<proteinExistence type="predicted"/>
<dbReference type="InterPro" id="IPR029045">
    <property type="entry name" value="ClpP/crotonase-like_dom_sf"/>
</dbReference>
<dbReference type="SUPFAM" id="SSF52096">
    <property type="entry name" value="ClpP/crotonase"/>
    <property type="match status" value="1"/>
</dbReference>
<dbReference type="RefSeq" id="WP_135190932.1">
    <property type="nucleotide sequence ID" value="NZ_SPUM01000114.1"/>
</dbReference>
<reference evidence="4 5" key="1">
    <citation type="submission" date="2019-03" db="EMBL/GenBank/DDBJ databases">
        <title>Draft genome of Massilia hortus sp. nov., a novel bacterial species of the Oxalobacteraceae family.</title>
        <authorList>
            <person name="Peta V."/>
            <person name="Raths R."/>
            <person name="Bucking H."/>
        </authorList>
    </citation>
    <scope>NUCLEOTIDE SEQUENCE [LARGE SCALE GENOMIC DNA]</scope>
    <source>
        <strain evidence="4 5">ONC3</strain>
    </source>
</reference>
<dbReference type="InterPro" id="IPR005151">
    <property type="entry name" value="Tail-specific_protease"/>
</dbReference>
<dbReference type="SUPFAM" id="SSF50156">
    <property type="entry name" value="PDZ domain-like"/>
    <property type="match status" value="1"/>
</dbReference>
<protein>
    <submittedName>
        <fullName evidence="4">Peptidase S41</fullName>
    </submittedName>
</protein>
<dbReference type="GO" id="GO:0030288">
    <property type="term" value="C:outer membrane-bounded periplasmic space"/>
    <property type="evidence" value="ECO:0007669"/>
    <property type="project" value="TreeGrafter"/>
</dbReference>
<dbReference type="OrthoDB" id="7168509at2"/>
<dbReference type="GO" id="GO:0007165">
    <property type="term" value="P:signal transduction"/>
    <property type="evidence" value="ECO:0007669"/>
    <property type="project" value="TreeGrafter"/>
</dbReference>
<evidence type="ECO:0000259" key="3">
    <source>
        <dbReference type="Pfam" id="PF17820"/>
    </source>
</evidence>
<dbReference type="PROSITE" id="PS51257">
    <property type="entry name" value="PROKAR_LIPOPROTEIN"/>
    <property type="match status" value="1"/>
</dbReference>
<evidence type="ECO:0000259" key="2">
    <source>
        <dbReference type="Pfam" id="PF03572"/>
    </source>
</evidence>
<sequence length="524" mass="56047">MKLPSVTFVRPAGLPVALISSLALLSLLAGCGGGGGSSGSSQFPDPGSSSQGDPIPTDVFNTYWNLCAAPRKGVDIDGKPYPDRQGTLLDELKFLRGWANDYYLWYREIPTTYRMANFDNALDYFNVLKTPALTASGKPKDKYHFTYPSDEWDAMNTSGIDFGYGVTWTRNSATAPRTWQAAIVVPGSPAAVAGMRRGDLLVRVDGVDFVNANDKASVDRINAGLFPEREGERHTFTVRRANVDIAMTLAAANVVSDPVQNVKVIDTPTGKVGYLTFSSHNAVSEKQLIDAFNQLKAAGATDLVIDMRYNGGGLLYLASELAYMIAGPARTKNMTFERLQYNDKTPPQAPIPFRSTAYGFETANPATPGQALPYLGLDRVTVLTTAGTCSASEAVINGLRGVDVEVNLIGGQTCGKPYGFTPTPNCGTTYFSVEFGGVNQKGFGDYADGMAPTCNVADDLSHEVGDPAEGLLAAALNYRVTNACPPVLMARAMSSSSSSSTPAPTPMTLVRPEAKEISIYTRPR</sequence>
<comment type="caution">
    <text evidence="4">The sequence shown here is derived from an EMBL/GenBank/DDBJ whole genome shotgun (WGS) entry which is preliminary data.</text>
</comment>
<dbReference type="PANTHER" id="PTHR32060:SF30">
    <property type="entry name" value="CARBOXY-TERMINAL PROCESSING PROTEASE CTPA"/>
    <property type="match status" value="1"/>
</dbReference>
<dbReference type="AlphaFoldDB" id="A0A4Y9SUK8"/>
<dbReference type="EMBL" id="SPUM01000114">
    <property type="protein sequence ID" value="TFW30118.1"/>
    <property type="molecule type" value="Genomic_DNA"/>
</dbReference>
<feature type="domain" description="Tail specific protease" evidence="2">
    <location>
        <begin position="271"/>
        <end position="417"/>
    </location>
</feature>
<organism evidence="4 5">
    <name type="scientific">Massilia horti</name>
    <dbReference type="NCBI Taxonomy" id="2562153"/>
    <lineage>
        <taxon>Bacteria</taxon>
        <taxon>Pseudomonadati</taxon>
        <taxon>Pseudomonadota</taxon>
        <taxon>Betaproteobacteria</taxon>
        <taxon>Burkholderiales</taxon>
        <taxon>Oxalobacteraceae</taxon>
        <taxon>Telluria group</taxon>
        <taxon>Massilia</taxon>
    </lineage>
</organism>
<dbReference type="GO" id="GO:0008236">
    <property type="term" value="F:serine-type peptidase activity"/>
    <property type="evidence" value="ECO:0007669"/>
    <property type="project" value="InterPro"/>
</dbReference>
<dbReference type="InterPro" id="IPR036034">
    <property type="entry name" value="PDZ_sf"/>
</dbReference>
<dbReference type="Gene3D" id="3.90.226.10">
    <property type="entry name" value="2-enoyl-CoA Hydratase, Chain A, domain 1"/>
    <property type="match status" value="1"/>
</dbReference>
<evidence type="ECO:0000313" key="4">
    <source>
        <dbReference type="EMBL" id="TFW30118.1"/>
    </source>
</evidence>
<dbReference type="PANTHER" id="PTHR32060">
    <property type="entry name" value="TAIL-SPECIFIC PROTEASE"/>
    <property type="match status" value="1"/>
</dbReference>